<reference evidence="2" key="1">
    <citation type="submission" date="2025-08" db="UniProtKB">
        <authorList>
            <consortium name="Ensembl"/>
        </authorList>
    </citation>
    <scope>IDENTIFICATION</scope>
</reference>
<dbReference type="AlphaFoldDB" id="A0A3B3S0L9"/>
<proteinExistence type="predicted"/>
<organism evidence="2 3">
    <name type="scientific">Paramormyrops kingsleyae</name>
    <dbReference type="NCBI Taxonomy" id="1676925"/>
    <lineage>
        <taxon>Eukaryota</taxon>
        <taxon>Metazoa</taxon>
        <taxon>Chordata</taxon>
        <taxon>Craniata</taxon>
        <taxon>Vertebrata</taxon>
        <taxon>Euteleostomi</taxon>
        <taxon>Actinopterygii</taxon>
        <taxon>Neopterygii</taxon>
        <taxon>Teleostei</taxon>
        <taxon>Osteoglossocephala</taxon>
        <taxon>Osteoglossomorpha</taxon>
        <taxon>Osteoglossiformes</taxon>
        <taxon>Mormyridae</taxon>
        <taxon>Paramormyrops</taxon>
    </lineage>
</organism>
<name>A0A3B3S0L9_9TELE</name>
<accession>A0A3B3S0L9</accession>
<keyword evidence="3" id="KW-1185">Reference proteome</keyword>
<evidence type="ECO:0000256" key="1">
    <source>
        <dbReference type="SAM" id="Coils"/>
    </source>
</evidence>
<protein>
    <submittedName>
        <fullName evidence="2">Uncharacterized protein</fullName>
    </submittedName>
</protein>
<reference evidence="2" key="2">
    <citation type="submission" date="2025-09" db="UniProtKB">
        <authorList>
            <consortium name="Ensembl"/>
        </authorList>
    </citation>
    <scope>IDENTIFICATION</scope>
</reference>
<dbReference type="Proteomes" id="UP000261540">
    <property type="component" value="Unplaced"/>
</dbReference>
<dbReference type="GeneTree" id="ENSGT00940000176994"/>
<dbReference type="STRING" id="1676925.ENSPKIP00000023601"/>
<sequence>SDLSSSQQALQQDLEKLRNLNAALRKENSALRDQLRRGSLRPSCDAELARALKVFYHNMNAVSSQLQKLRRHKPKPQEDADLSSLTLFVEEQGLLLKDFGEQLERSITALKQDVAAIIRKKREKSGIWS</sequence>
<evidence type="ECO:0000313" key="2">
    <source>
        <dbReference type="Ensembl" id="ENSPKIP00000023601.1"/>
    </source>
</evidence>
<evidence type="ECO:0000313" key="3">
    <source>
        <dbReference type="Proteomes" id="UP000261540"/>
    </source>
</evidence>
<feature type="coiled-coil region" evidence="1">
    <location>
        <begin position="7"/>
        <end position="37"/>
    </location>
</feature>
<keyword evidence="1" id="KW-0175">Coiled coil</keyword>
<dbReference type="Ensembl" id="ENSPKIT00000004288.1">
    <property type="protein sequence ID" value="ENSPKIP00000023601.1"/>
    <property type="gene ID" value="ENSPKIG00000007167.1"/>
</dbReference>